<accession>E2C4D0</accession>
<dbReference type="OrthoDB" id="427960at2759"/>
<name>E2C4D0_HARSA</name>
<gene>
    <name evidence="1" type="ORF">EAI_00279</name>
</gene>
<evidence type="ECO:0000313" key="2">
    <source>
        <dbReference type="Proteomes" id="UP000008237"/>
    </source>
</evidence>
<feature type="non-terminal residue" evidence="1">
    <location>
        <position position="83"/>
    </location>
</feature>
<protein>
    <submittedName>
        <fullName evidence="1">Uncharacterized protein</fullName>
    </submittedName>
</protein>
<keyword evidence="2" id="KW-1185">Reference proteome</keyword>
<organism evidence="2">
    <name type="scientific">Harpegnathos saltator</name>
    <name type="common">Jerdon's jumping ant</name>
    <dbReference type="NCBI Taxonomy" id="610380"/>
    <lineage>
        <taxon>Eukaryota</taxon>
        <taxon>Metazoa</taxon>
        <taxon>Ecdysozoa</taxon>
        <taxon>Arthropoda</taxon>
        <taxon>Hexapoda</taxon>
        <taxon>Insecta</taxon>
        <taxon>Pterygota</taxon>
        <taxon>Neoptera</taxon>
        <taxon>Endopterygota</taxon>
        <taxon>Hymenoptera</taxon>
        <taxon>Apocrita</taxon>
        <taxon>Aculeata</taxon>
        <taxon>Formicoidea</taxon>
        <taxon>Formicidae</taxon>
        <taxon>Ponerinae</taxon>
        <taxon>Ponerini</taxon>
        <taxon>Harpegnathos</taxon>
    </lineage>
</organism>
<proteinExistence type="predicted"/>
<feature type="non-terminal residue" evidence="1">
    <location>
        <position position="1"/>
    </location>
</feature>
<sequence>LAASVLDAPKKMLGIAIRSGNLKGTYIKVLRDAAVTITVGATILSRRVAEGGGNIEVLEEVRSENQRLRTSQEELRKEMEKLK</sequence>
<dbReference type="EMBL" id="GL452443">
    <property type="protein sequence ID" value="EFN77200.1"/>
    <property type="molecule type" value="Genomic_DNA"/>
</dbReference>
<dbReference type="Proteomes" id="UP000008237">
    <property type="component" value="Unassembled WGS sequence"/>
</dbReference>
<dbReference type="InParanoid" id="E2C4D0"/>
<reference evidence="1 2" key="1">
    <citation type="journal article" date="2010" name="Science">
        <title>Genomic comparison of the ants Camponotus floridanus and Harpegnathos saltator.</title>
        <authorList>
            <person name="Bonasio R."/>
            <person name="Zhang G."/>
            <person name="Ye C."/>
            <person name="Mutti N.S."/>
            <person name="Fang X."/>
            <person name="Qin N."/>
            <person name="Donahue G."/>
            <person name="Yang P."/>
            <person name="Li Q."/>
            <person name="Li C."/>
            <person name="Zhang P."/>
            <person name="Huang Z."/>
            <person name="Berger S.L."/>
            <person name="Reinberg D."/>
            <person name="Wang J."/>
            <person name="Liebig J."/>
        </authorList>
    </citation>
    <scope>NUCLEOTIDE SEQUENCE [LARGE SCALE GENOMIC DNA]</scope>
    <source>
        <strain evidence="1 2">R22 G/1</strain>
    </source>
</reference>
<dbReference type="AlphaFoldDB" id="E2C4D0"/>
<evidence type="ECO:0000313" key="1">
    <source>
        <dbReference type="EMBL" id="EFN77200.1"/>
    </source>
</evidence>